<dbReference type="InterPro" id="IPR017451">
    <property type="entry name" value="F-box-assoc_interact_dom"/>
</dbReference>
<dbReference type="SUPFAM" id="SSF81383">
    <property type="entry name" value="F-box domain"/>
    <property type="match status" value="1"/>
</dbReference>
<organism evidence="3 4">
    <name type="scientific">Raphanus sativus</name>
    <name type="common">Radish</name>
    <name type="synonym">Raphanus raphanistrum var. sativus</name>
    <dbReference type="NCBI Taxonomy" id="3726"/>
    <lineage>
        <taxon>Eukaryota</taxon>
        <taxon>Viridiplantae</taxon>
        <taxon>Streptophyta</taxon>
        <taxon>Embryophyta</taxon>
        <taxon>Tracheophyta</taxon>
        <taxon>Spermatophyta</taxon>
        <taxon>Magnoliopsida</taxon>
        <taxon>eudicotyledons</taxon>
        <taxon>Gunneridae</taxon>
        <taxon>Pentapetalae</taxon>
        <taxon>rosids</taxon>
        <taxon>malvids</taxon>
        <taxon>Brassicales</taxon>
        <taxon>Brassicaceae</taxon>
        <taxon>Brassiceae</taxon>
        <taxon>Raphanus</taxon>
    </lineage>
</organism>
<dbReference type="AlphaFoldDB" id="A0A6J0MXR4"/>
<dbReference type="InterPro" id="IPR013187">
    <property type="entry name" value="F-box-assoc_dom_typ3"/>
</dbReference>
<keyword evidence="3" id="KW-1185">Reference proteome</keyword>
<dbReference type="RefSeq" id="XP_018476446.1">
    <property type="nucleotide sequence ID" value="XM_018620944.2"/>
</dbReference>
<evidence type="ECO:0000259" key="1">
    <source>
        <dbReference type="Pfam" id="PF00646"/>
    </source>
</evidence>
<dbReference type="Gene3D" id="1.20.1280.50">
    <property type="match status" value="1"/>
</dbReference>
<dbReference type="PANTHER" id="PTHR31111:SF130">
    <property type="entry name" value="F-BOX ASSOCIATED UBIQUITINATION EFFECTOR FAMILY PROTEIN"/>
    <property type="match status" value="1"/>
</dbReference>
<evidence type="ECO:0000313" key="4">
    <source>
        <dbReference type="RefSeq" id="XP_018476446.1"/>
    </source>
</evidence>
<gene>
    <name evidence="4" type="primary">LOC108847642</name>
</gene>
<name>A0A6J0MXR4_RAPSA</name>
<protein>
    <submittedName>
        <fullName evidence="4">F-box protein At1g47340-like</fullName>
    </submittedName>
</protein>
<sequence>MISDSIPSELNLDILSRLPAKSIARFHCVSKLWASILGGQDLKDLFLTKSSAKPRLLFGIEENDKWSIYSSPQHLSQYEKLSPSVVVTLEFHIKFPPEDMEIYSYTHGCPGAYASGLVYFYVDKEQWSYLGRRPMVCNPKTGRYEVLPYIRRYRKTYSFFGFDPIYKQFKVLLMRYPFGPGDHRIMTLGTMGMRWRKIKCSLRHECVSSGICINGVLYYLGDSSDCMNNSKQIKGFVIVCFDVRSEKFKFIYQESSCKLINYKGKLGLVYYDDKSDNAIKLRVWVLEDVEKQEWSKYAYTLKDDRLCLRDVFVVGVSSKGEMVLSMAKYTSKQPFYVFYFNPETNTLQRVEIQGFGEGHEYSDVYVFADHVDDLNANDSKLLKSSIYVPYIYREESEEEEKEEFDENGIWCFFGKRKKKKKMNLNLKKSMRIKMKMMMIKKKKI</sequence>
<dbReference type="Pfam" id="PF08268">
    <property type="entry name" value="FBA_3"/>
    <property type="match status" value="1"/>
</dbReference>
<dbReference type="GeneID" id="108847642"/>
<dbReference type="KEGG" id="rsz:108847642"/>
<dbReference type="InterPro" id="IPR001810">
    <property type="entry name" value="F-box_dom"/>
</dbReference>
<dbReference type="InterPro" id="IPR036047">
    <property type="entry name" value="F-box-like_dom_sf"/>
</dbReference>
<dbReference type="Proteomes" id="UP000504610">
    <property type="component" value="Chromosome 1"/>
</dbReference>
<proteinExistence type="predicted"/>
<dbReference type="NCBIfam" id="TIGR01640">
    <property type="entry name" value="F_box_assoc_1"/>
    <property type="match status" value="1"/>
</dbReference>
<dbReference type="Pfam" id="PF00646">
    <property type="entry name" value="F-box"/>
    <property type="match status" value="1"/>
</dbReference>
<accession>A0A6J0MXR4</accession>
<feature type="domain" description="F-box associated beta-propeller type 3" evidence="2">
    <location>
        <begin position="55"/>
        <end position="371"/>
    </location>
</feature>
<dbReference type="PANTHER" id="PTHR31111">
    <property type="entry name" value="BNAA05G37150D PROTEIN-RELATED"/>
    <property type="match status" value="1"/>
</dbReference>
<feature type="domain" description="F-box" evidence="1">
    <location>
        <begin position="5"/>
        <end position="43"/>
    </location>
</feature>
<dbReference type="OrthoDB" id="1066984at2759"/>
<reference evidence="3" key="1">
    <citation type="journal article" date="2019" name="Database">
        <title>The radish genome database (RadishGD): an integrated information resource for radish genomics.</title>
        <authorList>
            <person name="Yu H.J."/>
            <person name="Baek S."/>
            <person name="Lee Y.J."/>
            <person name="Cho A."/>
            <person name="Mun J.H."/>
        </authorList>
    </citation>
    <scope>NUCLEOTIDE SEQUENCE [LARGE SCALE GENOMIC DNA]</scope>
    <source>
        <strain evidence="3">cv. WK10039</strain>
    </source>
</reference>
<evidence type="ECO:0000259" key="2">
    <source>
        <dbReference type="Pfam" id="PF08268"/>
    </source>
</evidence>
<evidence type="ECO:0000313" key="3">
    <source>
        <dbReference type="Proteomes" id="UP000504610"/>
    </source>
</evidence>
<reference evidence="4" key="2">
    <citation type="submission" date="2025-08" db="UniProtKB">
        <authorList>
            <consortium name="RefSeq"/>
        </authorList>
    </citation>
    <scope>IDENTIFICATION</scope>
    <source>
        <tissue evidence="4">Leaf</tissue>
    </source>
</reference>